<evidence type="ECO:0000256" key="1">
    <source>
        <dbReference type="SAM" id="MobiDB-lite"/>
    </source>
</evidence>
<accession>A0ABR4H3D7</accession>
<sequence length="156" mass="17521">MPSICWRFGNRRSNHPDRPRPSFSGMIKNKKFSIEIANTSAEELELLAAAAAENHHSRWPLRIWSRSPASAASLWSALEAVIITRAKPHTRPTRLVPHRESRWPINGGSSQEPDSMSEPFRGSAAWAVRHRKNNSQASQGHDQDRKFLSGLAGLDH</sequence>
<comment type="caution">
    <text evidence="2">The sequence shown here is derived from an EMBL/GenBank/DDBJ whole genome shotgun (WGS) entry which is preliminary data.</text>
</comment>
<gene>
    <name evidence="2" type="ORF">BJX63DRAFT_332934</name>
</gene>
<organism evidence="2 3">
    <name type="scientific">Aspergillus granulosus</name>
    <dbReference type="NCBI Taxonomy" id="176169"/>
    <lineage>
        <taxon>Eukaryota</taxon>
        <taxon>Fungi</taxon>
        <taxon>Dikarya</taxon>
        <taxon>Ascomycota</taxon>
        <taxon>Pezizomycotina</taxon>
        <taxon>Eurotiomycetes</taxon>
        <taxon>Eurotiomycetidae</taxon>
        <taxon>Eurotiales</taxon>
        <taxon>Aspergillaceae</taxon>
        <taxon>Aspergillus</taxon>
        <taxon>Aspergillus subgen. Nidulantes</taxon>
    </lineage>
</organism>
<reference evidence="2 3" key="1">
    <citation type="submission" date="2024-07" db="EMBL/GenBank/DDBJ databases">
        <title>Section-level genome sequencing and comparative genomics of Aspergillus sections Usti and Cavernicolus.</title>
        <authorList>
            <consortium name="Lawrence Berkeley National Laboratory"/>
            <person name="Nybo J.L."/>
            <person name="Vesth T.C."/>
            <person name="Theobald S."/>
            <person name="Frisvad J.C."/>
            <person name="Larsen T.O."/>
            <person name="Kjaerboelling I."/>
            <person name="Rothschild-Mancinelli K."/>
            <person name="Lyhne E.K."/>
            <person name="Kogle M.E."/>
            <person name="Barry K."/>
            <person name="Clum A."/>
            <person name="Na H."/>
            <person name="Ledsgaard L."/>
            <person name="Lin J."/>
            <person name="Lipzen A."/>
            <person name="Kuo A."/>
            <person name="Riley R."/>
            <person name="Mondo S."/>
            <person name="Labutti K."/>
            <person name="Haridas S."/>
            <person name="Pangalinan J."/>
            <person name="Salamov A.A."/>
            <person name="Simmons B.A."/>
            <person name="Magnuson J.K."/>
            <person name="Chen J."/>
            <person name="Drula E."/>
            <person name="Henrissat B."/>
            <person name="Wiebenga A."/>
            <person name="Lubbers R.J."/>
            <person name="Gomes A.C."/>
            <person name="Makela M.R."/>
            <person name="Stajich J."/>
            <person name="Grigoriev I.V."/>
            <person name="Mortensen U.H."/>
            <person name="De Vries R.P."/>
            <person name="Baker S.E."/>
            <person name="Andersen M.R."/>
        </authorList>
    </citation>
    <scope>NUCLEOTIDE SEQUENCE [LARGE SCALE GENOMIC DNA]</scope>
    <source>
        <strain evidence="2 3">CBS 588.65</strain>
    </source>
</reference>
<name>A0ABR4H3D7_9EURO</name>
<dbReference type="EMBL" id="JBFXLT010000079">
    <property type="protein sequence ID" value="KAL2809976.1"/>
    <property type="molecule type" value="Genomic_DNA"/>
</dbReference>
<keyword evidence="3" id="KW-1185">Reference proteome</keyword>
<proteinExistence type="predicted"/>
<evidence type="ECO:0000313" key="3">
    <source>
        <dbReference type="Proteomes" id="UP001610334"/>
    </source>
</evidence>
<evidence type="ECO:0000313" key="2">
    <source>
        <dbReference type="EMBL" id="KAL2809976.1"/>
    </source>
</evidence>
<dbReference type="Proteomes" id="UP001610334">
    <property type="component" value="Unassembled WGS sequence"/>
</dbReference>
<feature type="region of interest" description="Disordered" evidence="1">
    <location>
        <begin position="89"/>
        <end position="156"/>
    </location>
</feature>
<protein>
    <submittedName>
        <fullName evidence="2">Uncharacterized protein</fullName>
    </submittedName>
</protein>